<sequence>MNRNGVVSKCRFGIKVCVTRTRDSASLSTILCTLCASPTATATATIPFLGLSSRLDYNSDVEASVMM</sequence>
<name>A0AAN9MP77_PHACN</name>
<evidence type="ECO:0000313" key="1">
    <source>
        <dbReference type="EMBL" id="KAK7357476.1"/>
    </source>
</evidence>
<dbReference type="AlphaFoldDB" id="A0AAN9MP77"/>
<keyword evidence="2" id="KW-1185">Reference proteome</keyword>
<gene>
    <name evidence="1" type="ORF">VNO80_16764</name>
</gene>
<protein>
    <submittedName>
        <fullName evidence="1">Uncharacterized protein</fullName>
    </submittedName>
</protein>
<organism evidence="1 2">
    <name type="scientific">Phaseolus coccineus</name>
    <name type="common">Scarlet runner bean</name>
    <name type="synonym">Phaseolus multiflorus</name>
    <dbReference type="NCBI Taxonomy" id="3886"/>
    <lineage>
        <taxon>Eukaryota</taxon>
        <taxon>Viridiplantae</taxon>
        <taxon>Streptophyta</taxon>
        <taxon>Embryophyta</taxon>
        <taxon>Tracheophyta</taxon>
        <taxon>Spermatophyta</taxon>
        <taxon>Magnoliopsida</taxon>
        <taxon>eudicotyledons</taxon>
        <taxon>Gunneridae</taxon>
        <taxon>Pentapetalae</taxon>
        <taxon>rosids</taxon>
        <taxon>fabids</taxon>
        <taxon>Fabales</taxon>
        <taxon>Fabaceae</taxon>
        <taxon>Papilionoideae</taxon>
        <taxon>50 kb inversion clade</taxon>
        <taxon>NPAAA clade</taxon>
        <taxon>indigoferoid/millettioid clade</taxon>
        <taxon>Phaseoleae</taxon>
        <taxon>Phaseolus</taxon>
    </lineage>
</organism>
<proteinExistence type="predicted"/>
<dbReference type="EMBL" id="JAYMYR010000006">
    <property type="protein sequence ID" value="KAK7357476.1"/>
    <property type="molecule type" value="Genomic_DNA"/>
</dbReference>
<accession>A0AAN9MP77</accession>
<dbReference type="Proteomes" id="UP001374584">
    <property type="component" value="Unassembled WGS sequence"/>
</dbReference>
<comment type="caution">
    <text evidence="1">The sequence shown here is derived from an EMBL/GenBank/DDBJ whole genome shotgun (WGS) entry which is preliminary data.</text>
</comment>
<evidence type="ECO:0000313" key="2">
    <source>
        <dbReference type="Proteomes" id="UP001374584"/>
    </source>
</evidence>
<reference evidence="1 2" key="1">
    <citation type="submission" date="2024-01" db="EMBL/GenBank/DDBJ databases">
        <title>The genomes of 5 underutilized Papilionoideae crops provide insights into root nodulation and disease resistanc.</title>
        <authorList>
            <person name="Jiang F."/>
        </authorList>
    </citation>
    <scope>NUCLEOTIDE SEQUENCE [LARGE SCALE GENOMIC DNA]</scope>
    <source>
        <strain evidence="1">JINMINGXINNONG_FW02</strain>
        <tissue evidence="1">Leaves</tissue>
    </source>
</reference>